<dbReference type="EMBL" id="WUFV01000044">
    <property type="protein sequence ID" value="NEK20478.1"/>
    <property type="molecule type" value="Genomic_DNA"/>
</dbReference>
<dbReference type="AlphaFoldDB" id="A0A7K3VVF4"/>
<sequence length="46" mass="4954">MPWLTRWRSVSTSWSVSSSASSSRALDRQYGGDGVEFFGAALDGGQ</sequence>
<accession>A0A7K3VVF4</accession>
<evidence type="ECO:0000313" key="2">
    <source>
        <dbReference type="Proteomes" id="UP000471705"/>
    </source>
</evidence>
<dbReference type="Proteomes" id="UP000471705">
    <property type="component" value="Unassembled WGS sequence"/>
</dbReference>
<gene>
    <name evidence="1" type="ORF">GR257_37650</name>
</gene>
<comment type="caution">
    <text evidence="1">The sequence shown here is derived from an EMBL/GenBank/DDBJ whole genome shotgun (WGS) entry which is preliminary data.</text>
</comment>
<protein>
    <submittedName>
        <fullName evidence="1">Uncharacterized protein</fullName>
    </submittedName>
</protein>
<organism evidence="1 2">
    <name type="scientific">Rhizobium leguminosarum</name>
    <dbReference type="NCBI Taxonomy" id="384"/>
    <lineage>
        <taxon>Bacteria</taxon>
        <taxon>Pseudomonadati</taxon>
        <taxon>Pseudomonadota</taxon>
        <taxon>Alphaproteobacteria</taxon>
        <taxon>Hyphomicrobiales</taxon>
        <taxon>Rhizobiaceae</taxon>
        <taxon>Rhizobium/Agrobacterium group</taxon>
        <taxon>Rhizobium</taxon>
    </lineage>
</organism>
<evidence type="ECO:0000313" key="1">
    <source>
        <dbReference type="EMBL" id="NEK20478.1"/>
    </source>
</evidence>
<proteinExistence type="predicted"/>
<reference evidence="1 2" key="1">
    <citation type="submission" date="2019-12" db="EMBL/GenBank/DDBJ databases">
        <title>Rhizobium genotypes associated with high levels of biological nitrogen fixation by grain legumes in a temperate-maritime cropping system.</title>
        <authorList>
            <person name="Maluk M."/>
            <person name="Francesc Ferrando Molina F."/>
            <person name="Lopez Del Egido L."/>
            <person name="Lafos M."/>
            <person name="Langarica-Fuentes A."/>
            <person name="Gebre Yohannes G."/>
            <person name="Young M.W."/>
            <person name="Martin P."/>
            <person name="Gantlett R."/>
            <person name="Kenicer G."/>
            <person name="Hawes C."/>
            <person name="Begg G.S."/>
            <person name="Quilliam R.S."/>
            <person name="Squire G.R."/>
            <person name="Poole P.S."/>
            <person name="Young P.W."/>
            <person name="Iannetta P.M."/>
            <person name="James E.K."/>
        </authorList>
    </citation>
    <scope>NUCLEOTIDE SEQUENCE [LARGE SCALE GENOMIC DNA]</scope>
    <source>
        <strain evidence="1 2">JHI54</strain>
    </source>
</reference>
<name>A0A7K3VVF4_RHILE</name>